<reference evidence="1" key="1">
    <citation type="submission" date="2024-02" db="EMBL/GenBank/DDBJ databases">
        <authorList>
            <consortium name="Clinical and Environmental Microbiology Branch: Whole genome sequencing antimicrobial resistance pathogens in the healthcare setting"/>
        </authorList>
    </citation>
    <scope>NUCLEOTIDE SEQUENCE</scope>
    <source>
        <strain evidence="1">2023GN-00102</strain>
    </source>
</reference>
<evidence type="ECO:0000313" key="1">
    <source>
        <dbReference type="EMBL" id="EMN4145036.1"/>
    </source>
</evidence>
<gene>
    <name evidence="1" type="ORF">PQQ21_002293</name>
</gene>
<proteinExistence type="predicted"/>
<dbReference type="EMBL" id="ABKLER030000008">
    <property type="protein sequence ID" value="EMN4145036.1"/>
    <property type="molecule type" value="Genomic_DNA"/>
</dbReference>
<sequence length="68" mass="7295">MKKGTVPATGRAIKDFGTVGTVGIVILRFFPGEFRAQLFSALTQKTTTKLQHSKLCGKASFLAGYSTN</sequence>
<protein>
    <submittedName>
        <fullName evidence="1">Uncharacterized protein</fullName>
    </submittedName>
</protein>
<comment type="caution">
    <text evidence="1">The sequence shown here is derived from an EMBL/GenBank/DDBJ whole genome shotgun (WGS) entry which is preliminary data.</text>
</comment>
<name>A0AAI9HGQ4_CITFR</name>
<accession>A0AAI9HGQ4</accession>
<dbReference type="AlphaFoldDB" id="A0AAI9HGQ4"/>
<organism evidence="1">
    <name type="scientific">Citrobacter freundii</name>
    <dbReference type="NCBI Taxonomy" id="546"/>
    <lineage>
        <taxon>Bacteria</taxon>
        <taxon>Pseudomonadati</taxon>
        <taxon>Pseudomonadota</taxon>
        <taxon>Gammaproteobacteria</taxon>
        <taxon>Enterobacterales</taxon>
        <taxon>Enterobacteriaceae</taxon>
        <taxon>Citrobacter</taxon>
        <taxon>Citrobacter freundii complex</taxon>
    </lineage>
</organism>